<dbReference type="PANTHER" id="PTHR43877">
    <property type="entry name" value="AMINOALKYLPHOSPHONATE N-ACETYLTRANSFERASE-RELATED-RELATED"/>
    <property type="match status" value="1"/>
</dbReference>
<organism evidence="4 5">
    <name type="scientific">Flavobacterium kayseriense</name>
    <dbReference type="NCBI Taxonomy" id="2764714"/>
    <lineage>
        <taxon>Bacteria</taxon>
        <taxon>Pseudomonadati</taxon>
        <taxon>Bacteroidota</taxon>
        <taxon>Flavobacteriia</taxon>
        <taxon>Flavobacteriales</taxon>
        <taxon>Flavobacteriaceae</taxon>
        <taxon>Flavobacterium</taxon>
    </lineage>
</organism>
<dbReference type="InterPro" id="IPR016181">
    <property type="entry name" value="Acyl_CoA_acyltransferase"/>
</dbReference>
<dbReference type="Pfam" id="PF00583">
    <property type="entry name" value="Acetyltransf_1"/>
    <property type="match status" value="1"/>
</dbReference>
<dbReference type="EMBL" id="JACRUJ010000004">
    <property type="protein sequence ID" value="MBC5842165.1"/>
    <property type="molecule type" value="Genomic_DNA"/>
</dbReference>
<dbReference type="InterPro" id="IPR050832">
    <property type="entry name" value="Bact_Acetyltransf"/>
</dbReference>
<evidence type="ECO:0000256" key="1">
    <source>
        <dbReference type="ARBA" id="ARBA00022679"/>
    </source>
</evidence>
<dbReference type="SUPFAM" id="SSF55729">
    <property type="entry name" value="Acyl-CoA N-acyltransferases (Nat)"/>
    <property type="match status" value="1"/>
</dbReference>
<dbReference type="Gene3D" id="3.40.630.30">
    <property type="match status" value="1"/>
</dbReference>
<dbReference type="RefSeq" id="WP_187010663.1">
    <property type="nucleotide sequence ID" value="NZ_JACRUI010000004.1"/>
</dbReference>
<gene>
    <name evidence="4" type="ORF">H8R23_12170</name>
</gene>
<keyword evidence="2" id="KW-0012">Acyltransferase</keyword>
<sequence length="149" mass="16749">MITILKTNADNPDFIHLIEALDKDIAVRDGDEHTFYAQFNKTDDIKNVMVAYDKDQAIGCGAFKAYQGSIAEIKRMYVTPEGRGKGIATQILIGLQQWAAQHNFTSCILETGQKYPEAIALYLKNGFQITENYGQYIGIEDSVCFQKEI</sequence>
<dbReference type="InterPro" id="IPR000182">
    <property type="entry name" value="GNAT_dom"/>
</dbReference>
<evidence type="ECO:0000313" key="4">
    <source>
        <dbReference type="EMBL" id="MBC5842165.1"/>
    </source>
</evidence>
<protein>
    <submittedName>
        <fullName evidence="4">GNAT family N-acetyltransferase</fullName>
    </submittedName>
</protein>
<proteinExistence type="predicted"/>
<comment type="caution">
    <text evidence="4">The sequence shown here is derived from an EMBL/GenBank/DDBJ whole genome shotgun (WGS) entry which is preliminary data.</text>
</comment>
<name>A0ABR7J9J3_9FLAO</name>
<dbReference type="Proteomes" id="UP000629963">
    <property type="component" value="Unassembled WGS sequence"/>
</dbReference>
<accession>A0ABR7J9J3</accession>
<reference evidence="4 5" key="1">
    <citation type="submission" date="2020-08" db="EMBL/GenBank/DDBJ databases">
        <title>Description of novel Flavobacterium F-380 isolate.</title>
        <authorList>
            <person name="Saticioglu I.B."/>
            <person name="Duman M."/>
            <person name="Altun S."/>
        </authorList>
    </citation>
    <scope>NUCLEOTIDE SEQUENCE [LARGE SCALE GENOMIC DNA]</scope>
    <source>
        <strain evidence="4 5">F-380</strain>
    </source>
</reference>
<dbReference type="PROSITE" id="PS51186">
    <property type="entry name" value="GNAT"/>
    <property type="match status" value="1"/>
</dbReference>
<evidence type="ECO:0000313" key="5">
    <source>
        <dbReference type="Proteomes" id="UP000629963"/>
    </source>
</evidence>
<feature type="domain" description="N-acetyltransferase" evidence="3">
    <location>
        <begin position="1"/>
        <end position="149"/>
    </location>
</feature>
<dbReference type="PANTHER" id="PTHR43877:SF2">
    <property type="entry name" value="AMINOALKYLPHOSPHONATE N-ACETYLTRANSFERASE-RELATED"/>
    <property type="match status" value="1"/>
</dbReference>
<keyword evidence="5" id="KW-1185">Reference proteome</keyword>
<dbReference type="CDD" id="cd04301">
    <property type="entry name" value="NAT_SF"/>
    <property type="match status" value="1"/>
</dbReference>
<keyword evidence="1" id="KW-0808">Transferase</keyword>
<evidence type="ECO:0000259" key="3">
    <source>
        <dbReference type="PROSITE" id="PS51186"/>
    </source>
</evidence>
<evidence type="ECO:0000256" key="2">
    <source>
        <dbReference type="ARBA" id="ARBA00023315"/>
    </source>
</evidence>